<evidence type="ECO:0000256" key="1">
    <source>
        <dbReference type="ARBA" id="ARBA00008769"/>
    </source>
</evidence>
<protein>
    <submittedName>
        <fullName evidence="3">Carbohydrate porin</fullName>
    </submittedName>
</protein>
<gene>
    <name evidence="3" type="ORF">H3H32_17625</name>
</gene>
<dbReference type="Pfam" id="PF04966">
    <property type="entry name" value="OprB"/>
    <property type="match status" value="1"/>
</dbReference>
<dbReference type="Gene3D" id="2.40.160.180">
    <property type="entry name" value="Carbohydrate-selective porin OprB"/>
    <property type="match status" value="1"/>
</dbReference>
<evidence type="ECO:0000313" key="4">
    <source>
        <dbReference type="Proteomes" id="UP000515369"/>
    </source>
</evidence>
<dbReference type="InterPro" id="IPR038673">
    <property type="entry name" value="OprB_sf"/>
</dbReference>
<comment type="similarity">
    <text evidence="1 2">Belongs to the OprB family.</text>
</comment>
<evidence type="ECO:0000256" key="2">
    <source>
        <dbReference type="RuleBase" id="RU363072"/>
    </source>
</evidence>
<keyword evidence="2" id="KW-0732">Signal</keyword>
<proteinExistence type="inferred from homology"/>
<dbReference type="EMBL" id="CP059732">
    <property type="protein sequence ID" value="QMW06581.1"/>
    <property type="molecule type" value="Genomic_DNA"/>
</dbReference>
<dbReference type="GO" id="GO:0008643">
    <property type="term" value="P:carbohydrate transport"/>
    <property type="evidence" value="ECO:0007669"/>
    <property type="project" value="InterPro"/>
</dbReference>
<dbReference type="GO" id="GO:0016020">
    <property type="term" value="C:membrane"/>
    <property type="evidence" value="ECO:0007669"/>
    <property type="project" value="InterPro"/>
</dbReference>
<accession>A0A7G5H639</accession>
<organism evidence="3 4">
    <name type="scientific">Spirosoma foliorum</name>
    <dbReference type="NCBI Taxonomy" id="2710596"/>
    <lineage>
        <taxon>Bacteria</taxon>
        <taxon>Pseudomonadati</taxon>
        <taxon>Bacteroidota</taxon>
        <taxon>Cytophagia</taxon>
        <taxon>Cytophagales</taxon>
        <taxon>Cytophagaceae</taxon>
        <taxon>Spirosoma</taxon>
    </lineage>
</organism>
<feature type="chain" id="PRO_5029032409" evidence="2">
    <location>
        <begin position="25"/>
        <end position="468"/>
    </location>
</feature>
<feature type="signal peptide" evidence="2">
    <location>
        <begin position="1"/>
        <end position="24"/>
    </location>
</feature>
<dbReference type="RefSeq" id="WP_182463978.1">
    <property type="nucleotide sequence ID" value="NZ_CP059732.1"/>
</dbReference>
<dbReference type="GO" id="GO:0015288">
    <property type="term" value="F:porin activity"/>
    <property type="evidence" value="ECO:0007669"/>
    <property type="project" value="InterPro"/>
</dbReference>
<evidence type="ECO:0000313" key="3">
    <source>
        <dbReference type="EMBL" id="QMW06581.1"/>
    </source>
</evidence>
<reference evidence="3 4" key="1">
    <citation type="submission" date="2020-07" db="EMBL/GenBank/DDBJ databases">
        <title>Spirosoma foliorum sp. nov., isolated from the leaves on the Nejang mountain Korea, Republic of.</title>
        <authorList>
            <person name="Ho H."/>
            <person name="Lee Y.-J."/>
            <person name="Nurcahyanto D.-A."/>
            <person name="Kim S.-G."/>
        </authorList>
    </citation>
    <scope>NUCLEOTIDE SEQUENCE [LARGE SCALE GENOMIC DNA]</scope>
    <source>
        <strain evidence="3 4">PL0136</strain>
    </source>
</reference>
<dbReference type="KEGG" id="sfol:H3H32_17625"/>
<keyword evidence="4" id="KW-1185">Reference proteome</keyword>
<dbReference type="AlphaFoldDB" id="A0A7G5H639"/>
<name>A0A7G5H639_9BACT</name>
<sequence>MQHNSRTHHWFGLFFLLVTGTAQAQQDNNNNYLDSLQNWSLHFQFTTIAQGHTGFKGAGYDGRNTLSAQPDTALSVTTTLFLGRRLWKGAAVYLNPELAGGRGVGHRNSQSPYDESLYAPAVGIAGFPNGETFRIGSARPALYIARFYIEQIIRLDKSPTKEAQSDANQVEEPIPASRLVITAGKFSIADIFDNNAYAHDPRSQFFNWTLMNMGAWDYPANTRGYTWSLATEYIRPTYAVRVAASLMPIVANGNVLDWNVGKSNALTLELEHKFQVLRRAGTVRLLGFRNVTKAPTYASATQLLQAGTYPTDPAYILTGTNYGGVKYGFGLNFEQPLGDVGGVFGRASWNNGQTATWAFTEIDRSFSLGAYIGGTRWHRQNDVVGIALAQNGISAEHIAFLNAGGSGFMLGDGSLPNYKPENSLEMFYKARLAHTLYLTLDYQLVQNPGYNGDRGPVNLFALRTHVEF</sequence>
<dbReference type="Proteomes" id="UP000515369">
    <property type="component" value="Chromosome"/>
</dbReference>
<dbReference type="InterPro" id="IPR007049">
    <property type="entry name" value="Carb-sel_porin_OprB"/>
</dbReference>